<comment type="caution">
    <text evidence="2">The sequence shown here is derived from an EMBL/GenBank/DDBJ whole genome shotgun (WGS) entry which is preliminary data.</text>
</comment>
<keyword evidence="1" id="KW-0812">Transmembrane</keyword>
<keyword evidence="1" id="KW-0472">Membrane</keyword>
<organism evidence="2 3">
    <name type="scientific">Asanoa ferruginea</name>
    <dbReference type="NCBI Taxonomy" id="53367"/>
    <lineage>
        <taxon>Bacteria</taxon>
        <taxon>Bacillati</taxon>
        <taxon>Actinomycetota</taxon>
        <taxon>Actinomycetes</taxon>
        <taxon>Micromonosporales</taxon>
        <taxon>Micromonosporaceae</taxon>
        <taxon>Asanoa</taxon>
    </lineage>
</organism>
<proteinExistence type="predicted"/>
<dbReference type="AlphaFoldDB" id="A0A3D9ZK64"/>
<evidence type="ECO:0000313" key="3">
    <source>
        <dbReference type="Proteomes" id="UP000256913"/>
    </source>
</evidence>
<dbReference type="EMBL" id="QUMQ01000001">
    <property type="protein sequence ID" value="REF97768.1"/>
    <property type="molecule type" value="Genomic_DNA"/>
</dbReference>
<gene>
    <name evidence="2" type="ORF">DFJ67_3775</name>
</gene>
<evidence type="ECO:0000256" key="1">
    <source>
        <dbReference type="SAM" id="Phobius"/>
    </source>
</evidence>
<dbReference type="OrthoDB" id="3384393at2"/>
<feature type="transmembrane region" description="Helical" evidence="1">
    <location>
        <begin position="35"/>
        <end position="52"/>
    </location>
</feature>
<dbReference type="Proteomes" id="UP000256913">
    <property type="component" value="Unassembled WGS sequence"/>
</dbReference>
<reference evidence="2 3" key="1">
    <citation type="submission" date="2018-08" db="EMBL/GenBank/DDBJ databases">
        <title>Sequencing the genomes of 1000 actinobacteria strains.</title>
        <authorList>
            <person name="Klenk H.-P."/>
        </authorList>
    </citation>
    <scope>NUCLEOTIDE SEQUENCE [LARGE SCALE GENOMIC DNA]</scope>
    <source>
        <strain evidence="2 3">DSM 44099</strain>
    </source>
</reference>
<accession>A0A3D9ZK64</accession>
<keyword evidence="3" id="KW-1185">Reference proteome</keyword>
<name>A0A3D9ZK64_9ACTN</name>
<feature type="transmembrane region" description="Helical" evidence="1">
    <location>
        <begin position="58"/>
        <end position="77"/>
    </location>
</feature>
<keyword evidence="1" id="KW-1133">Transmembrane helix</keyword>
<dbReference type="RefSeq" id="WP_147315543.1">
    <property type="nucleotide sequence ID" value="NZ_BONB01000060.1"/>
</dbReference>
<protein>
    <submittedName>
        <fullName evidence="2">Uncharacterized protein</fullName>
    </submittedName>
</protein>
<evidence type="ECO:0000313" key="2">
    <source>
        <dbReference type="EMBL" id="REF97768.1"/>
    </source>
</evidence>
<sequence length="192" mass="21551">MTGFEPYPGSRSTQPAPRRIPDDQPFLVRLNLSRLSLAWVVAWIVILGPQVLLIADFWVPAAISTALALIVLVIYLATNARRGPILGVGPPGVWVSRRVRGFIRVGPQFEATFLPWSSIERIYLRRILVDKRVCVRETGWRPRLGARPDVFEVVDYAYRTPFNASLTFADRPADEITAAITQHGLGKTKIDF</sequence>